<proteinExistence type="predicted"/>
<dbReference type="PROSITE" id="PS50913">
    <property type="entry name" value="GRIP"/>
    <property type="match status" value="1"/>
</dbReference>
<dbReference type="InterPro" id="IPR000237">
    <property type="entry name" value="GRIP_dom"/>
</dbReference>
<comment type="caution">
    <text evidence="3">The sequence shown here is derived from an EMBL/GenBank/DDBJ whole genome shotgun (WGS) entry which is preliminary data.</text>
</comment>
<gene>
    <name evidence="3" type="ORF">ONE63_002624</name>
</gene>
<dbReference type="Proteomes" id="UP001075354">
    <property type="component" value="Chromosome 12"/>
</dbReference>
<feature type="coiled-coil region" evidence="1">
    <location>
        <begin position="202"/>
        <end position="330"/>
    </location>
</feature>
<reference evidence="3" key="1">
    <citation type="submission" date="2022-12" db="EMBL/GenBank/DDBJ databases">
        <title>Chromosome-level genome assembly of the bean flower thrips Megalurothrips usitatus.</title>
        <authorList>
            <person name="Ma L."/>
            <person name="Liu Q."/>
            <person name="Li H."/>
            <person name="Cai W."/>
        </authorList>
    </citation>
    <scope>NUCLEOTIDE SEQUENCE</scope>
    <source>
        <strain evidence="3">Cailab_2022a</strain>
    </source>
</reference>
<name>A0AAV7XEW2_9NEOP</name>
<evidence type="ECO:0000259" key="2">
    <source>
        <dbReference type="PROSITE" id="PS50913"/>
    </source>
</evidence>
<protein>
    <recommendedName>
        <fullName evidence="2">GRIP domain-containing protein</fullName>
    </recommendedName>
</protein>
<accession>A0AAV7XEW2</accession>
<evidence type="ECO:0000256" key="1">
    <source>
        <dbReference type="SAM" id="Coils"/>
    </source>
</evidence>
<evidence type="ECO:0000313" key="3">
    <source>
        <dbReference type="EMBL" id="KAJ1522329.1"/>
    </source>
</evidence>
<organism evidence="3 4">
    <name type="scientific">Megalurothrips usitatus</name>
    <name type="common">bean blossom thrips</name>
    <dbReference type="NCBI Taxonomy" id="439358"/>
    <lineage>
        <taxon>Eukaryota</taxon>
        <taxon>Metazoa</taxon>
        <taxon>Ecdysozoa</taxon>
        <taxon>Arthropoda</taxon>
        <taxon>Hexapoda</taxon>
        <taxon>Insecta</taxon>
        <taxon>Pterygota</taxon>
        <taxon>Neoptera</taxon>
        <taxon>Paraneoptera</taxon>
        <taxon>Thysanoptera</taxon>
        <taxon>Terebrantia</taxon>
        <taxon>Thripoidea</taxon>
        <taxon>Thripidae</taxon>
        <taxon>Megalurothrips</taxon>
    </lineage>
</organism>
<keyword evidence="1" id="KW-0175">Coiled coil</keyword>
<keyword evidence="4" id="KW-1185">Reference proteome</keyword>
<feature type="domain" description="GRIP" evidence="2">
    <location>
        <begin position="432"/>
        <end position="480"/>
    </location>
</feature>
<evidence type="ECO:0000313" key="4">
    <source>
        <dbReference type="Proteomes" id="UP001075354"/>
    </source>
</evidence>
<dbReference type="EMBL" id="JAPTSV010000012">
    <property type="protein sequence ID" value="KAJ1522329.1"/>
    <property type="molecule type" value="Genomic_DNA"/>
</dbReference>
<sequence>MSWNFCLSLKNCFMDQALVEQARKDLEAKDENIFKLTKEVVELRLLRDEVDSSPVNSTPVKRAVNSEDSPACRVASQLENEYGNSTSLSDSGHFDDVLSLTSAQSTHSPGPRQHIPSPESDRLAEMYQRKIDDVTRKQGEKSVEDRKSLVDTYEKKMEDMSRKSSEKFQQEKNDLIEMYEKKIGDIVRRHQERLAEERTMIQESCERKLEALSQKIGNQNSQDESVQVLTKSLEEAQQMLEITEEKSASLIQQVENEKVQELLPWKSKASHLEEELKSLKEEITEQIEKMHLVNELEKAVDIISQLKAEIESLRKALADQETKHTDMNLKMYLKGQEAAKFERKDQVLEMAAQAPEKVSVPELLTQLAETEKELEKVKDNQLENMPKSSLSLLSASEAVCLYLLGSFKVCIRCFAPETAMYRQLAEGQANSSSSPEATLLFLKSAFYYFLTDESNCQGHLHAIQSILGFTEAEKQSIDTLTYIRR</sequence>
<dbReference type="AlphaFoldDB" id="A0AAV7XEW2"/>